<comment type="subunit">
    <text evidence="11">Monomer. Heterotetramer composed of two EF-Ts.EF-Tu dimer complexes.</text>
</comment>
<dbReference type="GO" id="GO:0003924">
    <property type="term" value="F:GTPase activity"/>
    <property type="evidence" value="ECO:0007669"/>
    <property type="project" value="UniProtKB-UniRule"/>
</dbReference>
<dbReference type="InterPro" id="IPR050055">
    <property type="entry name" value="EF-Tu_GTPase"/>
</dbReference>
<evidence type="ECO:0000259" key="14">
    <source>
        <dbReference type="PROSITE" id="PS51722"/>
    </source>
</evidence>
<dbReference type="GO" id="GO:0000287">
    <property type="term" value="F:magnesium ion binding"/>
    <property type="evidence" value="ECO:0007669"/>
    <property type="project" value="UniProtKB-UniRule"/>
</dbReference>
<dbReference type="InterPro" id="IPR004161">
    <property type="entry name" value="EFTu-like_2"/>
</dbReference>
<dbReference type="PANTHER" id="PTHR43721">
    <property type="entry name" value="ELONGATION FACTOR TU-RELATED"/>
    <property type="match status" value="1"/>
</dbReference>
<keyword evidence="7 13" id="KW-0648">Protein biosynthesis</keyword>
<gene>
    <name evidence="13 15" type="primary">tuf</name>
    <name evidence="15" type="ORF">E2F43_14155</name>
</gene>
<dbReference type="NCBIfam" id="NF009373">
    <property type="entry name" value="PRK12736.1"/>
    <property type="match status" value="1"/>
</dbReference>
<evidence type="ECO:0000256" key="12">
    <source>
        <dbReference type="ARBA" id="ARBA00064283"/>
    </source>
</evidence>
<dbReference type="InterPro" id="IPR005225">
    <property type="entry name" value="Small_GTP-bd"/>
</dbReference>
<keyword evidence="6 13" id="KW-0460">Magnesium</keyword>
<evidence type="ECO:0000256" key="13">
    <source>
        <dbReference type="HAMAP-Rule" id="MF_00118"/>
    </source>
</evidence>
<evidence type="ECO:0000256" key="7">
    <source>
        <dbReference type="ARBA" id="ARBA00022917"/>
    </source>
</evidence>
<dbReference type="CDD" id="cd03707">
    <property type="entry name" value="EFTU_III"/>
    <property type="match status" value="1"/>
</dbReference>
<comment type="similarity">
    <text evidence="1 13">Belongs to the TRAFAC class translation factor GTPase superfamily. Classic translation factor GTPase family. EF-Tu/EF-1A subfamily.</text>
</comment>
<evidence type="ECO:0000256" key="11">
    <source>
        <dbReference type="ARBA" id="ARBA00063778"/>
    </source>
</evidence>
<dbReference type="InterPro" id="IPR033720">
    <property type="entry name" value="EFTU_2"/>
</dbReference>
<dbReference type="InterPro" id="IPR004160">
    <property type="entry name" value="Transl_elong_EFTu/EF1A_C"/>
</dbReference>
<evidence type="ECO:0000313" key="15">
    <source>
        <dbReference type="EMBL" id="TDG12715.1"/>
    </source>
</evidence>
<evidence type="ECO:0000256" key="8">
    <source>
        <dbReference type="ARBA" id="ARBA00023134"/>
    </source>
</evidence>
<dbReference type="Gene3D" id="3.40.50.300">
    <property type="entry name" value="P-loop containing nucleotide triphosphate hydrolases"/>
    <property type="match status" value="1"/>
</dbReference>
<comment type="subcellular location">
    <subcellularLocation>
        <location evidence="13">Cytoplasm</location>
    </subcellularLocation>
</comment>
<feature type="domain" description="Tr-type G" evidence="14">
    <location>
        <begin position="10"/>
        <end position="217"/>
    </location>
</feature>
<dbReference type="HAMAP" id="MF_00118_B">
    <property type="entry name" value="EF_Tu_B"/>
    <property type="match status" value="1"/>
</dbReference>
<feature type="binding site" evidence="13">
    <location>
        <begin position="81"/>
        <end position="85"/>
    </location>
    <ligand>
        <name>GTP</name>
        <dbReference type="ChEBI" id="CHEBI:37565"/>
    </ligand>
</feature>
<organism evidence="15 16">
    <name type="scientific">Seongchinamella unica</name>
    <dbReference type="NCBI Taxonomy" id="2547392"/>
    <lineage>
        <taxon>Bacteria</taxon>
        <taxon>Pseudomonadati</taxon>
        <taxon>Pseudomonadota</taxon>
        <taxon>Gammaproteobacteria</taxon>
        <taxon>Cellvibrionales</taxon>
        <taxon>Halieaceae</taxon>
        <taxon>Seongchinamella</taxon>
    </lineage>
</organism>
<protein>
    <recommendedName>
        <fullName evidence="9 13">Elongation factor Tu</fullName>
        <shortName evidence="13">EF-Tu</shortName>
        <ecNumber evidence="13">3.6.5.3</ecNumber>
    </recommendedName>
</protein>
<keyword evidence="3 13" id="KW-0547">Nucleotide-binding</keyword>
<evidence type="ECO:0000256" key="5">
    <source>
        <dbReference type="ARBA" id="ARBA00022801"/>
    </source>
</evidence>
<dbReference type="Gene3D" id="2.40.30.10">
    <property type="entry name" value="Translation factors"/>
    <property type="match status" value="2"/>
</dbReference>
<keyword evidence="8 13" id="KW-0342">GTP-binding</keyword>
<dbReference type="InterPro" id="IPR031157">
    <property type="entry name" value="G_TR_CS"/>
</dbReference>
<dbReference type="AlphaFoldDB" id="A0A4R5LQE9"/>
<name>A0A4R5LQE9_9GAMM</name>
<dbReference type="PROSITE" id="PS51722">
    <property type="entry name" value="G_TR_2"/>
    <property type="match status" value="1"/>
</dbReference>
<dbReference type="NCBIfam" id="NF000766">
    <property type="entry name" value="PRK00049.1"/>
    <property type="match status" value="1"/>
</dbReference>
<feature type="binding site" evidence="13">
    <location>
        <position position="26"/>
    </location>
    <ligand>
        <name>Mg(2+)</name>
        <dbReference type="ChEBI" id="CHEBI:18420"/>
    </ligand>
</feature>
<keyword evidence="4 13" id="KW-0251">Elongation factor</keyword>
<dbReference type="SUPFAM" id="SSF52540">
    <property type="entry name" value="P-loop containing nucleoside triphosphate hydrolases"/>
    <property type="match status" value="1"/>
</dbReference>
<proteinExistence type="inferred from homology"/>
<sequence length="407" mass="44432">MAKETFERTKPHVNVGTIGHVDHGKTTLTAALTRVCAEVWGGEAVAFDGIDNAPEERERGITIATSHVEYDSPNRHYAHVDCPGHADYVKNMITGAAQMDGAILVCGATDGPMPQTREHILLSRQVGVPYIVVFLNKADLLAEDCGGADSEEYEEMKELVEMELRELLDQYEFPGDDTPIICGSALMALNGEDDNELGTTAVKTLVETLDSYIPEPERAIDQTFLMPVEDVFSISGRGTVVTGRVERGIIKVGEEIEIVGIRDTQTTTCTGVEMFRKLLDEGRAGENVGVLLRGTKRDDVERGQVLAKPGTVNPHTKFEAEVYILSKEEGGRHTPFFKGYRPQFYFRTTDVTGACELPEGVEMVMPGDNVQMVATLIAPIAMEEGLRFAIREGGRTVGAGVVAKILE</sequence>
<dbReference type="PROSITE" id="PS00301">
    <property type="entry name" value="G_TR_1"/>
    <property type="match status" value="1"/>
</dbReference>
<evidence type="ECO:0000256" key="2">
    <source>
        <dbReference type="ARBA" id="ARBA00022723"/>
    </source>
</evidence>
<dbReference type="Pfam" id="PF03143">
    <property type="entry name" value="GTP_EFTU_D3"/>
    <property type="match status" value="1"/>
</dbReference>
<dbReference type="InterPro" id="IPR009001">
    <property type="entry name" value="Transl_elong_EF1A/Init_IF2_C"/>
</dbReference>
<comment type="caution">
    <text evidence="15">The sequence shown here is derived from an EMBL/GenBank/DDBJ whole genome shotgun (WGS) entry which is preliminary data.</text>
</comment>
<comment type="function">
    <text evidence="10">May play an important regulatory role in cell growth and in the bacterial response to nutrient deprivation.</text>
</comment>
<reference evidence="15 16" key="1">
    <citation type="submission" date="2019-03" db="EMBL/GenBank/DDBJ databases">
        <title>Seongchinamella monodicae gen. nov., sp. nov., a novel member of the Gammaproteobacteria isolated from a tidal mudflat of beach.</title>
        <authorList>
            <person name="Yang H.G."/>
            <person name="Kang J.W."/>
            <person name="Lee S.D."/>
        </authorList>
    </citation>
    <scope>NUCLEOTIDE SEQUENCE [LARGE SCALE GENOMIC DNA]</scope>
    <source>
        <strain evidence="15 16">GH4-78</strain>
    </source>
</reference>
<feature type="binding site" evidence="13">
    <location>
        <begin position="19"/>
        <end position="26"/>
    </location>
    <ligand>
        <name>GTP</name>
        <dbReference type="ChEBI" id="CHEBI:37565"/>
    </ligand>
</feature>
<dbReference type="FunFam" id="2.40.30.10:FF:000001">
    <property type="entry name" value="Elongation factor Tu"/>
    <property type="match status" value="1"/>
</dbReference>
<evidence type="ECO:0000256" key="6">
    <source>
        <dbReference type="ARBA" id="ARBA00022842"/>
    </source>
</evidence>
<dbReference type="InterPro" id="IPR009000">
    <property type="entry name" value="Transl_B-barrel_sf"/>
</dbReference>
<comment type="function">
    <text evidence="13">GTP hydrolase that promotes the GTP-dependent binding of aminoacyl-tRNA to the A-site of ribosomes during protein biosynthesis.</text>
</comment>
<dbReference type="EC" id="3.6.5.3" evidence="13"/>
<keyword evidence="16" id="KW-1185">Reference proteome</keyword>
<dbReference type="NCBIfam" id="NF009372">
    <property type="entry name" value="PRK12735.1"/>
    <property type="match status" value="1"/>
</dbReference>
<keyword evidence="5 13" id="KW-0378">Hydrolase</keyword>
<evidence type="ECO:0000256" key="9">
    <source>
        <dbReference type="ARBA" id="ARBA00029554"/>
    </source>
</evidence>
<dbReference type="InterPro" id="IPR027417">
    <property type="entry name" value="P-loop_NTPase"/>
</dbReference>
<dbReference type="SUPFAM" id="SSF50465">
    <property type="entry name" value="EF-Tu/eEF-1alpha/eIF2-gamma C-terminal domain"/>
    <property type="match status" value="1"/>
</dbReference>
<evidence type="ECO:0000256" key="4">
    <source>
        <dbReference type="ARBA" id="ARBA00022768"/>
    </source>
</evidence>
<comment type="catalytic activity">
    <reaction evidence="13">
        <text>GTP + H2O = GDP + phosphate + H(+)</text>
        <dbReference type="Rhea" id="RHEA:19669"/>
        <dbReference type="ChEBI" id="CHEBI:15377"/>
        <dbReference type="ChEBI" id="CHEBI:15378"/>
        <dbReference type="ChEBI" id="CHEBI:37565"/>
        <dbReference type="ChEBI" id="CHEBI:43474"/>
        <dbReference type="ChEBI" id="CHEBI:58189"/>
        <dbReference type="EC" id="3.6.5.3"/>
    </reaction>
</comment>
<dbReference type="Proteomes" id="UP000295554">
    <property type="component" value="Unassembled WGS sequence"/>
</dbReference>
<keyword evidence="2 13" id="KW-0479">Metal-binding</keyword>
<comment type="subunit">
    <text evidence="12">(Microbial infection) Upon infection by bacteriophage Qbeta, part of the viral RNA-dependent RNA polymerase complex, the other subunits are the viral replicase catalytic subunit (AC P14647), host ribosomal protein S1 and EF-Ts.</text>
</comment>
<dbReference type="PANTHER" id="PTHR43721:SF22">
    <property type="entry name" value="ELONGATION FACTOR TU, MITOCHONDRIAL"/>
    <property type="match status" value="1"/>
</dbReference>
<dbReference type="NCBIfam" id="TIGR00231">
    <property type="entry name" value="small_GTP"/>
    <property type="match status" value="1"/>
</dbReference>
<dbReference type="OrthoDB" id="9803139at2"/>
<dbReference type="CDD" id="cd01884">
    <property type="entry name" value="EF_Tu"/>
    <property type="match status" value="1"/>
</dbReference>
<dbReference type="PRINTS" id="PR00315">
    <property type="entry name" value="ELONGATNFCT"/>
</dbReference>
<evidence type="ECO:0000256" key="3">
    <source>
        <dbReference type="ARBA" id="ARBA00022741"/>
    </source>
</evidence>
<accession>A0A4R5LQE9</accession>
<dbReference type="EMBL" id="SMSE01000003">
    <property type="protein sequence ID" value="TDG12715.1"/>
    <property type="molecule type" value="Genomic_DNA"/>
</dbReference>
<dbReference type="Pfam" id="PF00009">
    <property type="entry name" value="GTP_EFTU"/>
    <property type="match status" value="1"/>
</dbReference>
<dbReference type="RefSeq" id="WP_133213768.1">
    <property type="nucleotide sequence ID" value="NZ_SMSE01000003.1"/>
</dbReference>
<feature type="binding site" evidence="13">
    <location>
        <begin position="136"/>
        <end position="139"/>
    </location>
    <ligand>
        <name>GTP</name>
        <dbReference type="ChEBI" id="CHEBI:37565"/>
    </ligand>
</feature>
<evidence type="ECO:0000256" key="1">
    <source>
        <dbReference type="ARBA" id="ARBA00007249"/>
    </source>
</evidence>
<dbReference type="SUPFAM" id="SSF50447">
    <property type="entry name" value="Translation proteins"/>
    <property type="match status" value="1"/>
</dbReference>
<dbReference type="FunFam" id="3.40.50.300:FF:000003">
    <property type="entry name" value="Elongation factor Tu"/>
    <property type="match status" value="1"/>
</dbReference>
<dbReference type="Pfam" id="PF03144">
    <property type="entry name" value="GTP_EFTU_D2"/>
    <property type="match status" value="1"/>
</dbReference>
<dbReference type="InterPro" id="IPR041709">
    <property type="entry name" value="EF-Tu_GTP-bd"/>
</dbReference>
<evidence type="ECO:0000256" key="10">
    <source>
        <dbReference type="ARBA" id="ARBA00058140"/>
    </source>
</evidence>
<dbReference type="GO" id="GO:0005829">
    <property type="term" value="C:cytosol"/>
    <property type="evidence" value="ECO:0007669"/>
    <property type="project" value="TreeGrafter"/>
</dbReference>
<dbReference type="GO" id="GO:0003746">
    <property type="term" value="F:translation elongation factor activity"/>
    <property type="evidence" value="ECO:0007669"/>
    <property type="project" value="UniProtKB-UniRule"/>
</dbReference>
<keyword evidence="13" id="KW-0963">Cytoplasm</keyword>
<dbReference type="InterPro" id="IPR004541">
    <property type="entry name" value="Transl_elong_EFTu/EF1A_bac/org"/>
</dbReference>
<dbReference type="GO" id="GO:0005525">
    <property type="term" value="F:GTP binding"/>
    <property type="evidence" value="ECO:0007669"/>
    <property type="project" value="UniProtKB-UniRule"/>
</dbReference>
<dbReference type="NCBIfam" id="TIGR00485">
    <property type="entry name" value="EF-Tu"/>
    <property type="match status" value="1"/>
</dbReference>
<dbReference type="InterPro" id="IPR000795">
    <property type="entry name" value="T_Tr_GTP-bd_dom"/>
</dbReference>
<evidence type="ECO:0000313" key="16">
    <source>
        <dbReference type="Proteomes" id="UP000295554"/>
    </source>
</evidence>
<dbReference type="CDD" id="cd03697">
    <property type="entry name" value="EFTU_II"/>
    <property type="match status" value="1"/>
</dbReference>